<evidence type="ECO:0000259" key="1">
    <source>
        <dbReference type="Pfam" id="PF12697"/>
    </source>
</evidence>
<organism evidence="2 3">
    <name type="scientific">Coleophoma crateriformis</name>
    <dbReference type="NCBI Taxonomy" id="565419"/>
    <lineage>
        <taxon>Eukaryota</taxon>
        <taxon>Fungi</taxon>
        <taxon>Dikarya</taxon>
        <taxon>Ascomycota</taxon>
        <taxon>Pezizomycotina</taxon>
        <taxon>Leotiomycetes</taxon>
        <taxon>Helotiales</taxon>
        <taxon>Dermateaceae</taxon>
        <taxon>Coleophoma</taxon>
    </lineage>
</organism>
<gene>
    <name evidence="2" type="ORF">BP5796_09323</name>
</gene>
<evidence type="ECO:0000313" key="2">
    <source>
        <dbReference type="EMBL" id="RDW68666.1"/>
    </source>
</evidence>
<keyword evidence="3" id="KW-1185">Reference proteome</keyword>
<dbReference type="InterPro" id="IPR029058">
    <property type="entry name" value="AB_hydrolase_fold"/>
</dbReference>
<name>A0A3D8R3V4_9HELO</name>
<dbReference type="AlphaFoldDB" id="A0A3D8R3V4"/>
<dbReference type="Gene3D" id="3.40.50.1820">
    <property type="entry name" value="alpha/beta hydrolase"/>
    <property type="match status" value="1"/>
</dbReference>
<sequence>MAKPTIVFVPGLWEGPAVFEGVASVLESHGYPTAYAPLASTGHASPENPNMLDDVRHIRSAIEPLVAAGKEIVMVCHSAGGCLGSAAIKDLDKKSRSQSGAEGGVIQLVLLAAALAPVGARHPETMPFFDVKGNEMFCLHPMNVLMNDLPADIGKSWVEKLQCQPATGWADAIEYCGWEAVPSVYLIATKDACIPIEMQMQAAEMASSKVEKIDCGHMIMLTQPNKVVEVVRRAAGEEV</sequence>
<dbReference type="InterPro" id="IPR052897">
    <property type="entry name" value="Sec-Metab_Biosynth_Hydrolase"/>
</dbReference>
<dbReference type="SUPFAM" id="SSF53474">
    <property type="entry name" value="alpha/beta-Hydrolases"/>
    <property type="match status" value="1"/>
</dbReference>
<feature type="domain" description="AB hydrolase-1" evidence="1">
    <location>
        <begin position="6"/>
        <end position="229"/>
    </location>
</feature>
<dbReference type="PANTHER" id="PTHR37017">
    <property type="entry name" value="AB HYDROLASE-1 DOMAIN-CONTAINING PROTEIN-RELATED"/>
    <property type="match status" value="1"/>
</dbReference>
<dbReference type="InterPro" id="IPR000073">
    <property type="entry name" value="AB_hydrolase_1"/>
</dbReference>
<dbReference type="Proteomes" id="UP000256328">
    <property type="component" value="Unassembled WGS sequence"/>
</dbReference>
<comment type="caution">
    <text evidence="2">The sequence shown here is derived from an EMBL/GenBank/DDBJ whole genome shotgun (WGS) entry which is preliminary data.</text>
</comment>
<proteinExistence type="predicted"/>
<reference evidence="2 3" key="1">
    <citation type="journal article" date="2018" name="IMA Fungus">
        <title>IMA Genome-F 9: Draft genome sequence of Annulohypoxylon stygium, Aspergillus mulundensis, Berkeleyomyces basicola (syn. Thielaviopsis basicola), Ceratocystis smalleyi, two Cercospora beticola strains, Coleophoma cylindrospora, Fusarium fracticaudum, Phialophora cf. hyalina, and Morchella septimelata.</title>
        <authorList>
            <person name="Wingfield B.D."/>
            <person name="Bills G.F."/>
            <person name="Dong Y."/>
            <person name="Huang W."/>
            <person name="Nel W.J."/>
            <person name="Swalarsk-Parry B.S."/>
            <person name="Vaghefi N."/>
            <person name="Wilken P.M."/>
            <person name="An Z."/>
            <person name="de Beer Z.W."/>
            <person name="De Vos L."/>
            <person name="Chen L."/>
            <person name="Duong T.A."/>
            <person name="Gao Y."/>
            <person name="Hammerbacher A."/>
            <person name="Kikkert J.R."/>
            <person name="Li Y."/>
            <person name="Li H."/>
            <person name="Li K."/>
            <person name="Li Q."/>
            <person name="Liu X."/>
            <person name="Ma X."/>
            <person name="Naidoo K."/>
            <person name="Pethybridge S.J."/>
            <person name="Sun J."/>
            <person name="Steenkamp E.T."/>
            <person name="van der Nest M.A."/>
            <person name="van Wyk S."/>
            <person name="Wingfield M.J."/>
            <person name="Xiong C."/>
            <person name="Yue Q."/>
            <person name="Zhang X."/>
        </authorList>
    </citation>
    <scope>NUCLEOTIDE SEQUENCE [LARGE SCALE GENOMIC DNA]</scope>
    <source>
        <strain evidence="2 3">BP5796</strain>
    </source>
</reference>
<protein>
    <recommendedName>
        <fullName evidence="1">AB hydrolase-1 domain-containing protein</fullName>
    </recommendedName>
</protein>
<dbReference type="OrthoDB" id="408373at2759"/>
<dbReference type="PANTHER" id="PTHR37017:SF3">
    <property type="entry name" value="AB HYDROLASE-1 DOMAIN-CONTAINING PROTEIN"/>
    <property type="match status" value="1"/>
</dbReference>
<accession>A0A3D8R3V4</accession>
<dbReference type="Pfam" id="PF12697">
    <property type="entry name" value="Abhydrolase_6"/>
    <property type="match status" value="1"/>
</dbReference>
<dbReference type="EMBL" id="PDLN01000013">
    <property type="protein sequence ID" value="RDW68666.1"/>
    <property type="molecule type" value="Genomic_DNA"/>
</dbReference>
<evidence type="ECO:0000313" key="3">
    <source>
        <dbReference type="Proteomes" id="UP000256328"/>
    </source>
</evidence>